<organism evidence="1">
    <name type="scientific">Siphoviridae sp. ctJcm18</name>
    <dbReference type="NCBI Taxonomy" id="2825433"/>
    <lineage>
        <taxon>Viruses</taxon>
        <taxon>Duplodnaviria</taxon>
        <taxon>Heunggongvirae</taxon>
        <taxon>Uroviricota</taxon>
        <taxon>Caudoviricetes</taxon>
    </lineage>
</organism>
<sequence length="36" mass="4139">MVVHQLFRMGAGILTWMDMEIVGSMVKPIFRFIGIN</sequence>
<name>A0A8S5P2J2_9CAUD</name>
<proteinExistence type="predicted"/>
<evidence type="ECO:0000313" key="1">
    <source>
        <dbReference type="EMBL" id="DAE01318.1"/>
    </source>
</evidence>
<protein>
    <submittedName>
        <fullName evidence="1">Uncharacterized protein</fullName>
    </submittedName>
</protein>
<dbReference type="EMBL" id="BK015323">
    <property type="protein sequence ID" value="DAE01318.1"/>
    <property type="molecule type" value="Genomic_DNA"/>
</dbReference>
<reference evidence="1" key="1">
    <citation type="journal article" date="2021" name="Proc. Natl. Acad. Sci. U.S.A.">
        <title>A Catalog of Tens of Thousands of Viruses from Human Metagenomes Reveals Hidden Associations with Chronic Diseases.</title>
        <authorList>
            <person name="Tisza M.J."/>
            <person name="Buck C.B."/>
        </authorList>
    </citation>
    <scope>NUCLEOTIDE SEQUENCE</scope>
    <source>
        <strain evidence="1">CtJcm18</strain>
    </source>
</reference>
<accession>A0A8S5P2J2</accession>